<dbReference type="GO" id="GO:0071972">
    <property type="term" value="F:peptidoglycan L,D-transpeptidase activity"/>
    <property type="evidence" value="ECO:0007669"/>
    <property type="project" value="TreeGrafter"/>
</dbReference>
<dbReference type="SUPFAM" id="SSF141523">
    <property type="entry name" value="L,D-transpeptidase catalytic domain-like"/>
    <property type="match status" value="1"/>
</dbReference>
<keyword evidence="4 6" id="KW-0573">Peptidoglycan synthesis</keyword>
<keyword evidence="7" id="KW-1133">Transmembrane helix</keyword>
<keyword evidence="10" id="KW-1185">Reference proteome</keyword>
<evidence type="ECO:0000256" key="5">
    <source>
        <dbReference type="ARBA" id="ARBA00023316"/>
    </source>
</evidence>
<dbReference type="InterPro" id="IPR050979">
    <property type="entry name" value="LD-transpeptidase"/>
</dbReference>
<dbReference type="PANTHER" id="PTHR30582">
    <property type="entry name" value="L,D-TRANSPEPTIDASE"/>
    <property type="match status" value="1"/>
</dbReference>
<organism evidence="9 10">
    <name type="scientific">Microbacterium sediminis</name>
    <dbReference type="NCBI Taxonomy" id="904291"/>
    <lineage>
        <taxon>Bacteria</taxon>
        <taxon>Bacillati</taxon>
        <taxon>Actinomycetota</taxon>
        <taxon>Actinomycetes</taxon>
        <taxon>Micrococcales</taxon>
        <taxon>Microbacteriaceae</taxon>
        <taxon>Microbacterium</taxon>
    </lineage>
</organism>
<dbReference type="Pfam" id="PF12229">
    <property type="entry name" value="PG_binding_4"/>
    <property type="match status" value="1"/>
</dbReference>
<evidence type="ECO:0000259" key="8">
    <source>
        <dbReference type="PROSITE" id="PS52029"/>
    </source>
</evidence>
<accession>A0A1B9N8D0</accession>
<dbReference type="PANTHER" id="PTHR30582:SF2">
    <property type="entry name" value="L,D-TRANSPEPTIDASE YCIB-RELATED"/>
    <property type="match status" value="1"/>
</dbReference>
<keyword evidence="3 6" id="KW-0133">Cell shape</keyword>
<gene>
    <name evidence="9" type="ORF">A7J15_10195</name>
</gene>
<comment type="pathway">
    <text evidence="1 6">Cell wall biogenesis; peptidoglycan biosynthesis.</text>
</comment>
<dbReference type="GO" id="GO:0016740">
    <property type="term" value="F:transferase activity"/>
    <property type="evidence" value="ECO:0007669"/>
    <property type="project" value="UniProtKB-KW"/>
</dbReference>
<evidence type="ECO:0000256" key="6">
    <source>
        <dbReference type="PROSITE-ProRule" id="PRU01373"/>
    </source>
</evidence>
<dbReference type="PROSITE" id="PS52029">
    <property type="entry name" value="LD_TPASE"/>
    <property type="match status" value="1"/>
</dbReference>
<reference evidence="9 10" key="1">
    <citation type="submission" date="2016-05" db="EMBL/GenBank/DDBJ databases">
        <authorList>
            <person name="Lavstsen T."/>
            <person name="Jespersen J.S."/>
        </authorList>
    </citation>
    <scope>NUCLEOTIDE SEQUENCE [LARGE SCALE GENOMIC DNA]</scope>
    <source>
        <strain evidence="9 10">YLB-01</strain>
    </source>
</reference>
<evidence type="ECO:0000256" key="1">
    <source>
        <dbReference type="ARBA" id="ARBA00004752"/>
    </source>
</evidence>
<dbReference type="InterPro" id="IPR038063">
    <property type="entry name" value="Transpep_catalytic_dom"/>
</dbReference>
<feature type="domain" description="L,D-TPase catalytic" evidence="8">
    <location>
        <begin position="357"/>
        <end position="485"/>
    </location>
</feature>
<dbReference type="GO" id="GO:0008360">
    <property type="term" value="P:regulation of cell shape"/>
    <property type="evidence" value="ECO:0007669"/>
    <property type="project" value="UniProtKB-UniRule"/>
</dbReference>
<dbReference type="Pfam" id="PF03734">
    <property type="entry name" value="YkuD"/>
    <property type="match status" value="1"/>
</dbReference>
<dbReference type="InterPro" id="IPR022029">
    <property type="entry name" value="YoaR-like_PG-bd"/>
</dbReference>
<evidence type="ECO:0000313" key="10">
    <source>
        <dbReference type="Proteomes" id="UP000093355"/>
    </source>
</evidence>
<feature type="active site" description="Proton donor/acceptor" evidence="6">
    <location>
        <position position="443"/>
    </location>
</feature>
<evidence type="ECO:0000256" key="3">
    <source>
        <dbReference type="ARBA" id="ARBA00022960"/>
    </source>
</evidence>
<keyword evidence="7" id="KW-0472">Membrane</keyword>
<dbReference type="Gene3D" id="2.40.440.10">
    <property type="entry name" value="L,D-transpeptidase catalytic domain-like"/>
    <property type="match status" value="1"/>
</dbReference>
<dbReference type="Proteomes" id="UP000093355">
    <property type="component" value="Unassembled WGS sequence"/>
</dbReference>
<dbReference type="InterPro" id="IPR005490">
    <property type="entry name" value="LD_TPept_cat_dom"/>
</dbReference>
<evidence type="ECO:0000313" key="9">
    <source>
        <dbReference type="EMBL" id="OCG72862.1"/>
    </source>
</evidence>
<dbReference type="STRING" id="904291.A7J15_10195"/>
<dbReference type="EMBL" id="LXMD01000028">
    <property type="protein sequence ID" value="OCG72862.1"/>
    <property type="molecule type" value="Genomic_DNA"/>
</dbReference>
<dbReference type="GO" id="GO:0018104">
    <property type="term" value="P:peptidoglycan-protein cross-linking"/>
    <property type="evidence" value="ECO:0007669"/>
    <property type="project" value="TreeGrafter"/>
</dbReference>
<dbReference type="GO" id="GO:0005576">
    <property type="term" value="C:extracellular region"/>
    <property type="evidence" value="ECO:0007669"/>
    <property type="project" value="TreeGrafter"/>
</dbReference>
<evidence type="ECO:0000256" key="4">
    <source>
        <dbReference type="ARBA" id="ARBA00022984"/>
    </source>
</evidence>
<protein>
    <recommendedName>
        <fullName evidence="8">L,D-TPase catalytic domain-containing protein</fullName>
    </recommendedName>
</protein>
<keyword evidence="7" id="KW-0812">Transmembrane</keyword>
<dbReference type="RefSeq" id="WP_067027576.1">
    <property type="nucleotide sequence ID" value="NZ_JRNY01000008.1"/>
</dbReference>
<comment type="caution">
    <text evidence="9">The sequence shown here is derived from an EMBL/GenBank/DDBJ whole genome shotgun (WGS) entry which is preliminary data.</text>
</comment>
<feature type="transmembrane region" description="Helical" evidence="7">
    <location>
        <begin position="40"/>
        <end position="64"/>
    </location>
</feature>
<name>A0A1B9N8D0_9MICO</name>
<keyword evidence="5 6" id="KW-0961">Cell wall biogenesis/degradation</keyword>
<evidence type="ECO:0000256" key="2">
    <source>
        <dbReference type="ARBA" id="ARBA00022679"/>
    </source>
</evidence>
<evidence type="ECO:0000256" key="7">
    <source>
        <dbReference type="SAM" id="Phobius"/>
    </source>
</evidence>
<feature type="active site" description="Nucleophile" evidence="6">
    <location>
        <position position="461"/>
    </location>
</feature>
<dbReference type="UniPathway" id="UPA00219"/>
<keyword evidence="2" id="KW-0808">Transferase</keyword>
<dbReference type="GO" id="GO:0071555">
    <property type="term" value="P:cell wall organization"/>
    <property type="evidence" value="ECO:0007669"/>
    <property type="project" value="UniProtKB-UniRule"/>
</dbReference>
<dbReference type="CDD" id="cd16913">
    <property type="entry name" value="YkuD_like"/>
    <property type="match status" value="1"/>
</dbReference>
<dbReference type="AlphaFoldDB" id="A0A1B9N8D0"/>
<proteinExistence type="predicted"/>
<sequence length="486" mass="50268">MTDLATKPIDSADDGATTALDAAAFDAGAHEPEKRSRKGLWLGLGIPAGLIAAGAAVAAAILIAPGVVVAGAPVGFHTVGTAADAIAKRVADAEVTVGGVTLTGAEIGASVDAKAAAEQAFSEHPLWNVGAWNPEGIEAPVTIDAEVATEALETAAPELFVEPVDAQVVFESTAYVTVPAEPGSGPDFDALAADLSAALAAGDDAISVEVGTVEVPAAVTTAAADEFAAALNAQAADAGFYLGDKRAEELPLQTIAGWTTIEADPATGGFVVTADTAKIEQSITDLPERVNQDVVDEKVVTNSAGTHLRVIQEGQDGFGITSTDGLADQIAASLQEGDLRFELEGEVVPYQTQELFRRVVVDKSDGMTYSYENGQLVRSDPIALGPGGIYGTQNGNFTVYGQLTIQHMGSCDANGNFVPGGKFDYCTGNVPWVTYFNGDQGFHGTYWHSNFGPGARMSHGCVNMTIEAAKFMYYFAQTGTEVTVQN</sequence>